<dbReference type="InterPro" id="IPR038765">
    <property type="entry name" value="Papain-like_cys_pep_sf"/>
</dbReference>
<feature type="domain" description="USP" evidence="2">
    <location>
        <begin position="46"/>
        <end position="105"/>
    </location>
</feature>
<dbReference type="Proteomes" id="UP000479000">
    <property type="component" value="Unassembled WGS sequence"/>
</dbReference>
<dbReference type="Gene3D" id="3.90.70.10">
    <property type="entry name" value="Cysteine proteinases"/>
    <property type="match status" value="1"/>
</dbReference>
<dbReference type="PROSITE" id="PS00972">
    <property type="entry name" value="USP_1"/>
    <property type="match status" value="1"/>
</dbReference>
<reference evidence="3 4" key="1">
    <citation type="submission" date="2020-02" db="EMBL/GenBank/DDBJ databases">
        <authorList>
            <person name="Ferguson B K."/>
        </authorList>
    </citation>
    <scope>NUCLEOTIDE SEQUENCE [LARGE SCALE GENOMIC DNA]</scope>
</reference>
<evidence type="ECO:0000256" key="1">
    <source>
        <dbReference type="SAM" id="MobiDB-lite"/>
    </source>
</evidence>
<gene>
    <name evidence="3" type="ORF">NTEN_LOCUS10447</name>
</gene>
<dbReference type="InterPro" id="IPR028889">
    <property type="entry name" value="USP"/>
</dbReference>
<dbReference type="Pfam" id="PF00443">
    <property type="entry name" value="UCH"/>
    <property type="match status" value="1"/>
</dbReference>
<dbReference type="GO" id="GO:0004843">
    <property type="term" value="F:cysteine-type deubiquitinase activity"/>
    <property type="evidence" value="ECO:0007669"/>
    <property type="project" value="InterPro"/>
</dbReference>
<dbReference type="InterPro" id="IPR018200">
    <property type="entry name" value="USP_CS"/>
</dbReference>
<sequence>MSKKKNKKQSSDAPVNNGDSSDSNSKDIFIKCLLNVTFPKNQNPFQGLANLGNTCYFNSVMQCLARTEPFLEELKDMDHQTELKLELNGGDTLVCYCEADIFRLG</sequence>
<dbReference type="PROSITE" id="PS50235">
    <property type="entry name" value="USP_3"/>
    <property type="match status" value="1"/>
</dbReference>
<dbReference type="EMBL" id="CADCXU010015661">
    <property type="protein sequence ID" value="CAB0004970.1"/>
    <property type="molecule type" value="Genomic_DNA"/>
</dbReference>
<protein>
    <recommendedName>
        <fullName evidence="2">USP domain-containing protein</fullName>
    </recommendedName>
</protein>
<dbReference type="InterPro" id="IPR001394">
    <property type="entry name" value="Peptidase_C19_UCH"/>
</dbReference>
<organism evidence="3 4">
    <name type="scientific">Nesidiocoris tenuis</name>
    <dbReference type="NCBI Taxonomy" id="355587"/>
    <lineage>
        <taxon>Eukaryota</taxon>
        <taxon>Metazoa</taxon>
        <taxon>Ecdysozoa</taxon>
        <taxon>Arthropoda</taxon>
        <taxon>Hexapoda</taxon>
        <taxon>Insecta</taxon>
        <taxon>Pterygota</taxon>
        <taxon>Neoptera</taxon>
        <taxon>Paraneoptera</taxon>
        <taxon>Hemiptera</taxon>
        <taxon>Heteroptera</taxon>
        <taxon>Panheteroptera</taxon>
        <taxon>Cimicomorpha</taxon>
        <taxon>Miridae</taxon>
        <taxon>Dicyphina</taxon>
        <taxon>Nesidiocoris</taxon>
    </lineage>
</organism>
<accession>A0A6H5GPH6</accession>
<name>A0A6H5GPH6_9HEMI</name>
<dbReference type="AlphaFoldDB" id="A0A6H5GPH6"/>
<dbReference type="GO" id="GO:0016579">
    <property type="term" value="P:protein deubiquitination"/>
    <property type="evidence" value="ECO:0007669"/>
    <property type="project" value="InterPro"/>
</dbReference>
<evidence type="ECO:0000259" key="2">
    <source>
        <dbReference type="PROSITE" id="PS50235"/>
    </source>
</evidence>
<proteinExistence type="predicted"/>
<evidence type="ECO:0000313" key="3">
    <source>
        <dbReference type="EMBL" id="CAB0004970.1"/>
    </source>
</evidence>
<evidence type="ECO:0000313" key="4">
    <source>
        <dbReference type="Proteomes" id="UP000479000"/>
    </source>
</evidence>
<keyword evidence="4" id="KW-1185">Reference proteome</keyword>
<feature type="region of interest" description="Disordered" evidence="1">
    <location>
        <begin position="1"/>
        <end position="25"/>
    </location>
</feature>
<dbReference type="SUPFAM" id="SSF54001">
    <property type="entry name" value="Cysteine proteinases"/>
    <property type="match status" value="1"/>
</dbReference>
<dbReference type="OrthoDB" id="2020758at2759"/>